<comment type="caution">
    <text evidence="2">The sequence shown here is derived from an EMBL/GenBank/DDBJ whole genome shotgun (WGS) entry which is preliminary data.</text>
</comment>
<proteinExistence type="predicted"/>
<evidence type="ECO:0000313" key="3">
    <source>
        <dbReference type="Proteomes" id="UP001189429"/>
    </source>
</evidence>
<evidence type="ECO:0008006" key="4">
    <source>
        <dbReference type="Google" id="ProtNLM"/>
    </source>
</evidence>
<dbReference type="Proteomes" id="UP001189429">
    <property type="component" value="Unassembled WGS sequence"/>
</dbReference>
<dbReference type="PANTHER" id="PTHR13803">
    <property type="entry name" value="SEC24-RELATED PROTEIN"/>
    <property type="match status" value="1"/>
</dbReference>
<sequence>MPRFPVALPCSSSDRIPLETAESLRGPSNKTSDPSITPPAAPCRSEGAGSCSTTEQGRLLGAVPPASKKPGLAVLPNCHAEQTFAVEVRKASDELGGAGPGSGTPPLISSVQCVLKYRGAAGELRVRVHTWSAAFGDPPLDEEAAAVLLSGLALGDLRRGRPVAEVRAELEGRCRQGGAPGAPERLARYVSGMLWSDAFRVDAGQHSRADLFAHARSRLEALPVPLVVAFYSPRLVAALDAAACATGDEGGAPVQVAPGRRVPSDDGLCLLEDGRSILLWVGPAVDPAKARWLQGLSGAVEGWAGWPPEAQADPTLKAWSERLPGLVAKARAECGLPFARVRVVPQHESADPRPDSAFTQWVELAVLPAPVAPSKPDSSHLTRSTIPFLSALFVACSGEGEENYSGWDP</sequence>
<evidence type="ECO:0000256" key="1">
    <source>
        <dbReference type="SAM" id="MobiDB-lite"/>
    </source>
</evidence>
<dbReference type="PANTHER" id="PTHR13803:SF39">
    <property type="entry name" value="SECRETORY 24AB, ISOFORM A"/>
    <property type="match status" value="1"/>
</dbReference>
<accession>A0ABN9U3N8</accession>
<dbReference type="EMBL" id="CAUYUJ010015299">
    <property type="protein sequence ID" value="CAK0852165.1"/>
    <property type="molecule type" value="Genomic_DNA"/>
</dbReference>
<dbReference type="InterPro" id="IPR050550">
    <property type="entry name" value="SEC23_SEC24_subfamily"/>
</dbReference>
<gene>
    <name evidence="2" type="ORF">PCOR1329_LOCUS44114</name>
</gene>
<keyword evidence="3" id="KW-1185">Reference proteome</keyword>
<name>A0ABN9U3N8_9DINO</name>
<reference evidence="2" key="1">
    <citation type="submission" date="2023-10" db="EMBL/GenBank/DDBJ databases">
        <authorList>
            <person name="Chen Y."/>
            <person name="Shah S."/>
            <person name="Dougan E. K."/>
            <person name="Thang M."/>
            <person name="Chan C."/>
        </authorList>
    </citation>
    <scope>NUCLEOTIDE SEQUENCE [LARGE SCALE GENOMIC DNA]</scope>
</reference>
<feature type="region of interest" description="Disordered" evidence="1">
    <location>
        <begin position="1"/>
        <end position="56"/>
    </location>
</feature>
<organism evidence="2 3">
    <name type="scientific">Prorocentrum cordatum</name>
    <dbReference type="NCBI Taxonomy" id="2364126"/>
    <lineage>
        <taxon>Eukaryota</taxon>
        <taxon>Sar</taxon>
        <taxon>Alveolata</taxon>
        <taxon>Dinophyceae</taxon>
        <taxon>Prorocentrales</taxon>
        <taxon>Prorocentraceae</taxon>
        <taxon>Prorocentrum</taxon>
    </lineage>
</organism>
<dbReference type="Gene3D" id="3.40.20.10">
    <property type="entry name" value="Severin"/>
    <property type="match status" value="1"/>
</dbReference>
<evidence type="ECO:0000313" key="2">
    <source>
        <dbReference type="EMBL" id="CAK0852165.1"/>
    </source>
</evidence>
<feature type="compositionally biased region" description="Polar residues" evidence="1">
    <location>
        <begin position="26"/>
        <end position="35"/>
    </location>
</feature>
<protein>
    <recommendedName>
        <fullName evidence="4">Protein transport protein SEC23</fullName>
    </recommendedName>
</protein>
<dbReference type="InterPro" id="IPR029006">
    <property type="entry name" value="ADF-H/Gelsolin-like_dom_sf"/>
</dbReference>